<reference evidence="2 3" key="1">
    <citation type="submission" date="2020-08" db="EMBL/GenBank/DDBJ databases">
        <authorList>
            <person name="Liu C."/>
            <person name="Sun Q."/>
        </authorList>
    </citation>
    <scope>NUCLEOTIDE SEQUENCE [LARGE SCALE GENOMIC DNA]</scope>
    <source>
        <strain evidence="2 3">NSJ-29</strain>
    </source>
</reference>
<evidence type="ECO:0000313" key="3">
    <source>
        <dbReference type="Proteomes" id="UP000515860"/>
    </source>
</evidence>
<dbReference type="KEGG" id="whj:H9Q79_17485"/>
<dbReference type="Proteomes" id="UP000515860">
    <property type="component" value="Chromosome"/>
</dbReference>
<feature type="compositionally biased region" description="Basic and acidic residues" evidence="1">
    <location>
        <begin position="1"/>
        <end position="12"/>
    </location>
</feature>
<dbReference type="AlphaFoldDB" id="A0A7G9GCT6"/>
<proteinExistence type="predicted"/>
<evidence type="ECO:0000313" key="2">
    <source>
        <dbReference type="EMBL" id="QNM08618.1"/>
    </source>
</evidence>
<evidence type="ECO:0000256" key="1">
    <source>
        <dbReference type="SAM" id="MobiDB-lite"/>
    </source>
</evidence>
<gene>
    <name evidence="2" type="ORF">H9Q79_17485</name>
</gene>
<feature type="region of interest" description="Disordered" evidence="1">
    <location>
        <begin position="1"/>
        <end position="22"/>
    </location>
</feature>
<protein>
    <submittedName>
        <fullName evidence="2">Polysaccharide deacetylase</fullName>
    </submittedName>
</protein>
<dbReference type="EMBL" id="CP060635">
    <property type="protein sequence ID" value="QNM08618.1"/>
    <property type="molecule type" value="Genomic_DNA"/>
</dbReference>
<keyword evidence="3" id="KW-1185">Reference proteome</keyword>
<organism evidence="2 3">
    <name type="scientific">Wansuia hejianensis</name>
    <dbReference type="NCBI Taxonomy" id="2763667"/>
    <lineage>
        <taxon>Bacteria</taxon>
        <taxon>Bacillati</taxon>
        <taxon>Bacillota</taxon>
        <taxon>Clostridia</taxon>
        <taxon>Lachnospirales</taxon>
        <taxon>Lachnospiraceae</taxon>
        <taxon>Wansuia</taxon>
    </lineage>
</organism>
<name>A0A7G9GCT6_9FIRM</name>
<sequence length="448" mass="49680">MTDKRLSDEERRRRAGMRRRQELRRKRRRKVMIMRLIIALIGVFAVFLAVWGISSAIREGKKLTSTADDGQKEAVVQAAGMSEPGKYAELLAAQYDYDSAIAVLESMENAKKDEAIQAAIGEYKAEKEKLAAVDASSVRHFSFPTLLVNEAAAAEGTSPLTVEQFRQILQELYDGGYVLVDLYDLASAVKDEEGNVSYEAGVLYLPEGKKPFVLSQRDVSYPFEKAGNGYASRLIVDDEGRVVNEYKQPDGNTVTGDYDIVPCLETFISEHPDFSYRGAKGTLGLTGYNGVLGYRTSPYLAVSAAEGNPYADGYGTFDTEAEAESCKTVVQALKNGGWNFASYGNSYTSYGSEFSQMQSDADQWQANVAPVAGGTDILIFPCETDIGSWSDYTDENTKYTYLKDQGFRFFCIEEGDNLSWLQVRAGYVRQGIHEIDSYEEFQSVLALE</sequence>
<dbReference type="RefSeq" id="WP_118644682.1">
    <property type="nucleotide sequence ID" value="NZ_CP060635.1"/>
</dbReference>
<accession>A0A7G9GCT6</accession>
<feature type="compositionally biased region" description="Basic residues" evidence="1">
    <location>
        <begin position="13"/>
        <end position="22"/>
    </location>
</feature>